<dbReference type="Pfam" id="PF05721">
    <property type="entry name" value="PhyH"/>
    <property type="match status" value="1"/>
</dbReference>
<organism evidence="1">
    <name type="scientific">Pseudomonas sp. Hg7Tf</name>
    <dbReference type="NCBI Taxonomy" id="3236988"/>
    <lineage>
        <taxon>Bacteria</taxon>
        <taxon>Pseudomonadati</taxon>
        <taxon>Pseudomonadota</taxon>
        <taxon>Gammaproteobacteria</taxon>
        <taxon>Pseudomonadales</taxon>
        <taxon>Pseudomonadaceae</taxon>
        <taxon>Pseudomonas</taxon>
    </lineage>
</organism>
<dbReference type="GO" id="GO:0016706">
    <property type="term" value="F:2-oxoglutarate-dependent dioxygenase activity"/>
    <property type="evidence" value="ECO:0007669"/>
    <property type="project" value="UniProtKB-ARBA"/>
</dbReference>
<dbReference type="GO" id="GO:0005506">
    <property type="term" value="F:iron ion binding"/>
    <property type="evidence" value="ECO:0007669"/>
    <property type="project" value="UniProtKB-ARBA"/>
</dbReference>
<proteinExistence type="predicted"/>
<dbReference type="Gene3D" id="2.60.120.620">
    <property type="entry name" value="q2cbj1_9rhob like domain"/>
    <property type="match status" value="1"/>
</dbReference>
<dbReference type="EMBL" id="CP162607">
    <property type="protein sequence ID" value="XDK39071.1"/>
    <property type="molecule type" value="Genomic_DNA"/>
</dbReference>
<keyword evidence="1" id="KW-0560">Oxidoreductase</keyword>
<accession>A0AB39I9S1</accession>
<evidence type="ECO:0000313" key="1">
    <source>
        <dbReference type="EMBL" id="XDK39071.1"/>
    </source>
</evidence>
<gene>
    <name evidence="1" type="ORF">AB4Y39_10480</name>
</gene>
<dbReference type="PANTHER" id="PTHR20883">
    <property type="entry name" value="PHYTANOYL-COA DIOXYGENASE DOMAIN CONTAINING 1"/>
    <property type="match status" value="1"/>
</dbReference>
<dbReference type="RefSeq" id="WP_274071407.1">
    <property type="nucleotide sequence ID" value="NZ_CP162607.1"/>
</dbReference>
<dbReference type="InterPro" id="IPR008775">
    <property type="entry name" value="Phytyl_CoA_dOase-like"/>
</dbReference>
<dbReference type="PANTHER" id="PTHR20883:SF46">
    <property type="entry name" value="PHYTANOYL-COA HYDROXYLASE"/>
    <property type="match status" value="1"/>
</dbReference>
<dbReference type="AlphaFoldDB" id="A0AB39I9S1"/>
<dbReference type="SUPFAM" id="SSF51197">
    <property type="entry name" value="Clavaminate synthase-like"/>
    <property type="match status" value="1"/>
</dbReference>
<reference evidence="1" key="1">
    <citation type="submission" date="2024-07" db="EMBL/GenBank/DDBJ databases">
        <title>Identification and characteristics of a novel species of coltsfoot's symbiotic bacteria.</title>
        <authorList>
            <person name="Juszczyk A."/>
            <person name="Jasielczuk I."/>
            <person name="Gurgul A."/>
            <person name="Rogala M."/>
            <person name="Kowalczyk A."/>
            <person name="Szmatola T."/>
            <person name="Kosecka-Strojek M."/>
            <person name="Arent Z."/>
            <person name="Latowski D."/>
        </authorList>
    </citation>
    <scope>NUCLEOTIDE SEQUENCE</scope>
    <source>
        <strain evidence="1">Hg7Tf</strain>
    </source>
</reference>
<sequence>MDTRTVTFASHGYGVLPALLCDKELAFARALVSDVVSRYRDGDPAAVSVGVNISDVSQQHPQRNPDVDPDRWKHEPFIIGDLIALDPRFARLLSLQSIWACVAELLECALGEVVFHFCNLTRKPGEIGPAVGWHRDADNRYFASHDGRTIRLLIPLQPMSARNGGTALVPGSHLQTGTDIDTAICPDVPAGAGLALHSATLHGSSPNRSAQERDVIVIQFGLRASTLGYQANETLSLSSREGLLDCYRDKAAQRSTDS</sequence>
<protein>
    <submittedName>
        <fullName evidence="1">Phytanoyl-CoA dioxygenase family protein</fullName>
    </submittedName>
</protein>
<keyword evidence="1" id="KW-0223">Dioxygenase</keyword>
<name>A0AB39I9S1_9PSED</name>